<evidence type="ECO:0000313" key="14">
    <source>
        <dbReference type="EMBL" id="ODN98274.1"/>
    </source>
</evidence>
<evidence type="ECO:0000256" key="1">
    <source>
        <dbReference type="ARBA" id="ARBA00004123"/>
    </source>
</evidence>
<comment type="subcellular location">
    <subcellularLocation>
        <location evidence="1 11">Nucleus</location>
    </subcellularLocation>
</comment>
<evidence type="ECO:0000256" key="2">
    <source>
        <dbReference type="ARBA" id="ARBA00010210"/>
    </source>
</evidence>
<feature type="site" description="Histone H3K4me3 binding" evidence="8">
    <location>
        <position position="440"/>
    </location>
</feature>
<feature type="binding site" evidence="9">
    <location>
        <position position="458"/>
    </location>
    <ligand>
        <name>Zn(2+)</name>
        <dbReference type="ChEBI" id="CHEBI:29105"/>
        <label>2</label>
    </ligand>
</feature>
<organism evidence="14 15">
    <name type="scientific">Cryptococcus wingfieldii CBS 7118</name>
    <dbReference type="NCBI Taxonomy" id="1295528"/>
    <lineage>
        <taxon>Eukaryota</taxon>
        <taxon>Fungi</taxon>
        <taxon>Dikarya</taxon>
        <taxon>Basidiomycota</taxon>
        <taxon>Agaricomycotina</taxon>
        <taxon>Tremellomycetes</taxon>
        <taxon>Tremellales</taxon>
        <taxon>Cryptococcaceae</taxon>
        <taxon>Cryptococcus</taxon>
    </lineage>
</organism>
<feature type="region of interest" description="Disordered" evidence="12">
    <location>
        <begin position="466"/>
        <end position="533"/>
    </location>
</feature>
<feature type="region of interest" description="Disordered" evidence="12">
    <location>
        <begin position="326"/>
        <end position="396"/>
    </location>
</feature>
<feature type="compositionally biased region" description="Basic and acidic residues" evidence="12">
    <location>
        <begin position="151"/>
        <end position="162"/>
    </location>
</feature>
<dbReference type="PROSITE" id="PS50016">
    <property type="entry name" value="ZF_PHD_2"/>
    <property type="match status" value="1"/>
</dbReference>
<feature type="compositionally biased region" description="Basic and acidic residues" evidence="12">
    <location>
        <begin position="103"/>
        <end position="118"/>
    </location>
</feature>
<dbReference type="GO" id="GO:0006355">
    <property type="term" value="P:regulation of DNA-templated transcription"/>
    <property type="evidence" value="ECO:0007669"/>
    <property type="project" value="TreeGrafter"/>
</dbReference>
<keyword evidence="5 9" id="KW-0862">Zinc</keyword>
<dbReference type="InterPro" id="IPR019786">
    <property type="entry name" value="Zinc_finger_PHD-type_CS"/>
</dbReference>
<dbReference type="SMART" id="SM00249">
    <property type="entry name" value="PHD"/>
    <property type="match status" value="1"/>
</dbReference>
<dbReference type="PANTHER" id="PTHR10333">
    <property type="entry name" value="INHIBITOR OF GROWTH PROTEIN"/>
    <property type="match status" value="1"/>
</dbReference>
<dbReference type="RefSeq" id="XP_019032136.1">
    <property type="nucleotide sequence ID" value="XM_019175646.1"/>
</dbReference>
<keyword evidence="4 10" id="KW-0863">Zinc-finger</keyword>
<feature type="site" description="Histone H3K4me3 binding" evidence="8">
    <location>
        <position position="428"/>
    </location>
</feature>
<dbReference type="Pfam" id="PF12998">
    <property type="entry name" value="ING"/>
    <property type="match status" value="2"/>
</dbReference>
<sequence length="533" mass="56730">MGTNKRPRRSNNPPQSPPSALLGEEDGSAPSAPDKPIDTQQELEAWQEFAADHYETVEQLPLELHRNFRLLRELDDGALAQLGMLQDSMRQYIQERVALEQSEAPKEVPQDVHEEDPSRGSPIPGPSPAETPLENTPSLAAHGEESASQLEKQEHDEGKGDLDVEMTELPPHKHHSPPDPASQTIDTLEDDNAPEAEGPGDTTPARDSSTLADPLEGQIGPAVEAESGTISSPGQSQRRETNDTASQQPSFLRPPGPHSLLPEIARLSRELVRTNDEKVAVAIGAYNAIDRHIRALDSALTAQEAAILLGLRPSTLPSNAIDHTLAHDGGSAKTGLPGDSGPGVGSGTFAGASGLAEGDEGEISLGLGGGGTRKKGKKRRNRKGRQEEAGGVGALGNEQEDWSIPVDPQMFRNEPRYCYCHRVSFGEMIGCDNDDCPLEWFHLQCTNLTHPPTGKWLCNMCRPPAAGEEGGEPKRSHKAGAGRSHKAGAGTSHKAGAGRSHKAGAGASHRAGLEEGLRAGGADEPPKKKARTR</sequence>
<evidence type="ECO:0000256" key="3">
    <source>
        <dbReference type="ARBA" id="ARBA00022723"/>
    </source>
</evidence>
<evidence type="ECO:0000256" key="9">
    <source>
        <dbReference type="PIRSR" id="PIRSR628651-51"/>
    </source>
</evidence>
<feature type="binding site" evidence="9">
    <location>
        <position position="431"/>
    </location>
    <ligand>
        <name>Zn(2+)</name>
        <dbReference type="ChEBI" id="CHEBI:29105"/>
        <label>2</label>
    </ligand>
</feature>
<comment type="subunit">
    <text evidence="11">Component of an histone acetyltransferase complex. Interacts with H3K4me3 and to a lesser extent with H3K4me2.</text>
</comment>
<dbReference type="Gene3D" id="6.10.140.1740">
    <property type="match status" value="2"/>
</dbReference>
<accession>A0A1E3JBP9</accession>
<keyword evidence="3 9" id="KW-0479">Metal-binding</keyword>
<dbReference type="PANTHER" id="PTHR10333:SF42">
    <property type="entry name" value="INHIBITOR OF GROWTH PROTEIN 5"/>
    <property type="match status" value="1"/>
</dbReference>
<evidence type="ECO:0000256" key="7">
    <source>
        <dbReference type="ARBA" id="ARBA00023242"/>
    </source>
</evidence>
<dbReference type="InterPro" id="IPR028651">
    <property type="entry name" value="ING_fam"/>
</dbReference>
<proteinExistence type="inferred from homology"/>
<dbReference type="InterPro" id="IPR013083">
    <property type="entry name" value="Znf_RING/FYVE/PHD"/>
</dbReference>
<dbReference type="GO" id="GO:0005634">
    <property type="term" value="C:nucleus"/>
    <property type="evidence" value="ECO:0007669"/>
    <property type="project" value="UniProtKB-SubCell"/>
</dbReference>
<feature type="binding site" evidence="9">
    <location>
        <position position="418"/>
    </location>
    <ligand>
        <name>Zn(2+)</name>
        <dbReference type="ChEBI" id="CHEBI:29105"/>
        <label>1</label>
    </ligand>
</feature>
<dbReference type="GO" id="GO:0006325">
    <property type="term" value="P:chromatin organization"/>
    <property type="evidence" value="ECO:0007669"/>
    <property type="project" value="UniProtKB-KW"/>
</dbReference>
<gene>
    <name evidence="14" type="ORF">L198_03517</name>
</gene>
<feature type="region of interest" description="Disordered" evidence="12">
    <location>
        <begin position="98"/>
        <end position="260"/>
    </location>
</feature>
<evidence type="ECO:0000256" key="11">
    <source>
        <dbReference type="RuleBase" id="RU361213"/>
    </source>
</evidence>
<feature type="binding site" evidence="9">
    <location>
        <position position="420"/>
    </location>
    <ligand>
        <name>Zn(2+)</name>
        <dbReference type="ChEBI" id="CHEBI:29105"/>
        <label>1</label>
    </ligand>
</feature>
<feature type="site" description="Histone H3K4me3 binding" evidence="8">
    <location>
        <position position="417"/>
    </location>
</feature>
<dbReference type="GO" id="GO:0000785">
    <property type="term" value="C:chromatin"/>
    <property type="evidence" value="ECO:0007669"/>
    <property type="project" value="UniProtKB-ARBA"/>
</dbReference>
<comment type="similarity">
    <text evidence="2 11">Belongs to the ING family.</text>
</comment>
<dbReference type="SUPFAM" id="SSF57903">
    <property type="entry name" value="FYVE/PHD zinc finger"/>
    <property type="match status" value="1"/>
</dbReference>
<feature type="binding site" evidence="9">
    <location>
        <position position="461"/>
    </location>
    <ligand>
        <name>Zn(2+)</name>
        <dbReference type="ChEBI" id="CHEBI:29105"/>
        <label>2</label>
    </ligand>
</feature>
<comment type="caution">
    <text evidence="14">The sequence shown here is derived from an EMBL/GenBank/DDBJ whole genome shotgun (WGS) entry which is preliminary data.</text>
</comment>
<dbReference type="SMART" id="SM01408">
    <property type="entry name" value="ING"/>
    <property type="match status" value="1"/>
</dbReference>
<feature type="binding site" evidence="9">
    <location>
        <position position="436"/>
    </location>
    <ligand>
        <name>Zn(2+)</name>
        <dbReference type="ChEBI" id="CHEBI:29105"/>
        <label>2</label>
    </ligand>
</feature>
<feature type="region of interest" description="Disordered" evidence="12">
    <location>
        <begin position="1"/>
        <end position="39"/>
    </location>
</feature>
<feature type="compositionally biased region" description="Basic residues" evidence="12">
    <location>
        <begin position="372"/>
        <end position="383"/>
    </location>
</feature>
<evidence type="ECO:0000259" key="13">
    <source>
        <dbReference type="PROSITE" id="PS50016"/>
    </source>
</evidence>
<evidence type="ECO:0000313" key="15">
    <source>
        <dbReference type="Proteomes" id="UP000094819"/>
    </source>
</evidence>
<evidence type="ECO:0000256" key="12">
    <source>
        <dbReference type="SAM" id="MobiDB-lite"/>
    </source>
</evidence>
<dbReference type="CDD" id="cd15505">
    <property type="entry name" value="PHD_ING"/>
    <property type="match status" value="1"/>
</dbReference>
<keyword evidence="15" id="KW-1185">Reference proteome</keyword>
<dbReference type="EMBL" id="AWGH01000009">
    <property type="protein sequence ID" value="ODN98274.1"/>
    <property type="molecule type" value="Genomic_DNA"/>
</dbReference>
<dbReference type="OrthoDB" id="5411773at2759"/>
<evidence type="ECO:0000256" key="4">
    <source>
        <dbReference type="ARBA" id="ARBA00022771"/>
    </source>
</evidence>
<dbReference type="GeneID" id="30192730"/>
<feature type="compositionally biased region" description="Gly residues" evidence="12">
    <location>
        <begin position="338"/>
        <end position="348"/>
    </location>
</feature>
<dbReference type="InterPro" id="IPR024610">
    <property type="entry name" value="ING_N_histone-binding"/>
</dbReference>
<dbReference type="InterPro" id="IPR001965">
    <property type="entry name" value="Znf_PHD"/>
</dbReference>
<feature type="domain" description="PHD-type" evidence="13">
    <location>
        <begin position="415"/>
        <end position="464"/>
    </location>
</feature>
<feature type="binding site" evidence="9">
    <location>
        <position position="442"/>
    </location>
    <ligand>
        <name>Zn(2+)</name>
        <dbReference type="ChEBI" id="CHEBI:29105"/>
        <label>1</label>
    </ligand>
</feature>
<feature type="site" description="Histone H3K4me3 binding" evidence="8">
    <location>
        <position position="432"/>
    </location>
</feature>
<dbReference type="Proteomes" id="UP000094819">
    <property type="component" value="Unassembled WGS sequence"/>
</dbReference>
<dbReference type="Gene3D" id="3.30.40.10">
    <property type="entry name" value="Zinc/RING finger domain, C3HC4 (zinc finger)"/>
    <property type="match status" value="1"/>
</dbReference>
<evidence type="ECO:0000256" key="6">
    <source>
        <dbReference type="ARBA" id="ARBA00022853"/>
    </source>
</evidence>
<feature type="binding site" evidence="9">
    <location>
        <position position="445"/>
    </location>
    <ligand>
        <name>Zn(2+)</name>
        <dbReference type="ChEBI" id="CHEBI:29105"/>
        <label>1</label>
    </ligand>
</feature>
<evidence type="ECO:0000256" key="5">
    <source>
        <dbReference type="ARBA" id="ARBA00022833"/>
    </source>
</evidence>
<name>A0A1E3JBP9_9TREE</name>
<keyword evidence="7 11" id="KW-0539">Nucleus</keyword>
<reference evidence="14 15" key="1">
    <citation type="submission" date="2016-06" db="EMBL/GenBank/DDBJ databases">
        <title>Evolution of pathogenesis and genome organization in the Tremellales.</title>
        <authorList>
            <person name="Cuomo C."/>
            <person name="Litvintseva A."/>
            <person name="Heitman J."/>
            <person name="Chen Y."/>
            <person name="Sun S."/>
            <person name="Springer D."/>
            <person name="Dromer F."/>
            <person name="Young S."/>
            <person name="Zeng Q."/>
            <person name="Chapman S."/>
            <person name="Gujja S."/>
            <person name="Saif S."/>
            <person name="Birren B."/>
        </authorList>
    </citation>
    <scope>NUCLEOTIDE SEQUENCE [LARGE SCALE GENOMIC DNA]</scope>
    <source>
        <strain evidence="14 15">CBS 7118</strain>
    </source>
</reference>
<dbReference type="GO" id="GO:0008270">
    <property type="term" value="F:zinc ion binding"/>
    <property type="evidence" value="ECO:0007669"/>
    <property type="project" value="UniProtKB-KW"/>
</dbReference>
<feature type="compositionally biased region" description="Basic residues" evidence="12">
    <location>
        <begin position="475"/>
        <end position="486"/>
    </location>
</feature>
<keyword evidence="6 11" id="KW-0156">Chromatin regulator</keyword>
<dbReference type="InterPro" id="IPR011011">
    <property type="entry name" value="Znf_FYVE_PHD"/>
</dbReference>
<comment type="function">
    <text evidence="11">Component of an histone acetyltransferase complex.</text>
</comment>
<dbReference type="PROSITE" id="PS01359">
    <property type="entry name" value="ZF_PHD_1"/>
    <property type="match status" value="1"/>
</dbReference>
<dbReference type="AlphaFoldDB" id="A0A1E3JBP9"/>
<evidence type="ECO:0000256" key="10">
    <source>
        <dbReference type="PROSITE-ProRule" id="PRU00146"/>
    </source>
</evidence>
<comment type="domain">
    <text evidence="11">The PHD-type zinc finger mediates the binding to H3K4me3.</text>
</comment>
<dbReference type="InterPro" id="IPR019787">
    <property type="entry name" value="Znf_PHD-finger"/>
</dbReference>
<evidence type="ECO:0000256" key="8">
    <source>
        <dbReference type="PIRSR" id="PIRSR628651-50"/>
    </source>
</evidence>
<protein>
    <recommendedName>
        <fullName evidence="11">Chromatin modification-related protein</fullName>
    </recommendedName>
</protein>